<dbReference type="Gene3D" id="1.20.120.910">
    <property type="entry name" value="DksA, coiled-coil domain"/>
    <property type="match status" value="1"/>
</dbReference>
<dbReference type="EMBL" id="FOYJ01000016">
    <property type="protein sequence ID" value="SFR26160.1"/>
    <property type="molecule type" value="Genomic_DNA"/>
</dbReference>
<protein>
    <submittedName>
        <fullName evidence="6">Transcriptional regulator, TraR/DksA family</fullName>
    </submittedName>
</protein>
<feature type="zinc finger region" description="dksA C4-type" evidence="4">
    <location>
        <begin position="34"/>
        <end position="58"/>
    </location>
</feature>
<dbReference type="PANTHER" id="PTHR38777">
    <property type="entry name" value="FELS-2 PROPHAGE PROTEIN"/>
    <property type="match status" value="1"/>
</dbReference>
<dbReference type="GO" id="GO:0008270">
    <property type="term" value="F:zinc ion binding"/>
    <property type="evidence" value="ECO:0007669"/>
    <property type="project" value="UniProtKB-KW"/>
</dbReference>
<keyword evidence="2" id="KW-0863">Zinc-finger</keyword>
<dbReference type="Proteomes" id="UP000198760">
    <property type="component" value="Unassembled WGS sequence"/>
</dbReference>
<evidence type="ECO:0000313" key="7">
    <source>
        <dbReference type="EMBL" id="SFU16628.1"/>
    </source>
</evidence>
<evidence type="ECO:0000313" key="6">
    <source>
        <dbReference type="EMBL" id="SFR26160.1"/>
    </source>
</evidence>
<dbReference type="Proteomes" id="UP000199173">
    <property type="component" value="Unassembled WGS sequence"/>
</dbReference>
<dbReference type="PANTHER" id="PTHR38777:SF1">
    <property type="entry name" value="DNAK SUPPRESSOR PROTEIN"/>
    <property type="match status" value="1"/>
</dbReference>
<dbReference type="InterPro" id="IPR000962">
    <property type="entry name" value="Znf_DskA_TraR"/>
</dbReference>
<evidence type="ECO:0000256" key="1">
    <source>
        <dbReference type="ARBA" id="ARBA00022723"/>
    </source>
</evidence>
<organism evidence="6 9">
    <name type="scientific">Kosakonia radicincitans</name>
    <dbReference type="NCBI Taxonomy" id="283686"/>
    <lineage>
        <taxon>Bacteria</taxon>
        <taxon>Pseudomonadati</taxon>
        <taxon>Pseudomonadota</taxon>
        <taxon>Gammaproteobacteria</taxon>
        <taxon>Enterobacterales</taxon>
        <taxon>Enterobacteriaceae</taxon>
        <taxon>Kosakonia</taxon>
    </lineage>
</organism>
<keyword evidence="1" id="KW-0479">Metal-binding</keyword>
<name>A0AAX2EZ21_9ENTR</name>
<evidence type="ECO:0000313" key="8">
    <source>
        <dbReference type="Proteomes" id="UP000198760"/>
    </source>
</evidence>
<proteinExistence type="predicted"/>
<keyword evidence="8" id="KW-1185">Reference proteome</keyword>
<dbReference type="AlphaFoldDB" id="A0AAX2EZ21"/>
<dbReference type="SUPFAM" id="SSF57716">
    <property type="entry name" value="Glucocorticoid receptor-like (DNA-binding domain)"/>
    <property type="match status" value="1"/>
</dbReference>
<dbReference type="PROSITE" id="PS51128">
    <property type="entry name" value="ZF_DKSA_2"/>
    <property type="match status" value="1"/>
</dbReference>
<keyword evidence="3" id="KW-0862">Zinc</keyword>
<sequence length="79" mass="8815">MPDICDRADEDMMFLASIRSQNNETPAQTSATHCQSCSAPIPEKRQKLLPGVQTCADCQSAFEAFSNQHRRLFSPPTTR</sequence>
<evidence type="ECO:0000256" key="3">
    <source>
        <dbReference type="ARBA" id="ARBA00022833"/>
    </source>
</evidence>
<comment type="caution">
    <text evidence="6">The sequence shown here is derived from an EMBL/GenBank/DDBJ whole genome shotgun (WGS) entry which is preliminary data.</text>
</comment>
<dbReference type="Pfam" id="PF01258">
    <property type="entry name" value="zf-dskA_traR"/>
    <property type="match status" value="1"/>
</dbReference>
<evidence type="ECO:0000256" key="4">
    <source>
        <dbReference type="PROSITE-ProRule" id="PRU00510"/>
    </source>
</evidence>
<evidence type="ECO:0000313" key="9">
    <source>
        <dbReference type="Proteomes" id="UP000199173"/>
    </source>
</evidence>
<accession>A0AAX2EZ21</accession>
<reference evidence="8 9" key="1">
    <citation type="submission" date="2016-10" db="EMBL/GenBank/DDBJ databases">
        <authorList>
            <person name="Varghese N."/>
            <person name="Submissions S."/>
        </authorList>
    </citation>
    <scope>NUCLEOTIDE SEQUENCE [LARGE SCALE GENOMIC DNA]</scope>
    <source>
        <strain evidence="7 8">NFIX06</strain>
        <strain evidence="6 9">NFIX08</strain>
    </source>
</reference>
<evidence type="ECO:0000256" key="2">
    <source>
        <dbReference type="ARBA" id="ARBA00022771"/>
    </source>
</evidence>
<feature type="domain" description="Zinc finger DksA/TraR C4-type" evidence="5">
    <location>
        <begin position="33"/>
        <end position="63"/>
    </location>
</feature>
<evidence type="ECO:0000259" key="5">
    <source>
        <dbReference type="Pfam" id="PF01258"/>
    </source>
</evidence>
<dbReference type="EMBL" id="FPAV01000019">
    <property type="protein sequence ID" value="SFU16628.1"/>
    <property type="molecule type" value="Genomic_DNA"/>
</dbReference>
<dbReference type="GO" id="GO:1900378">
    <property type="term" value="P:positive regulation of secondary metabolite biosynthetic process"/>
    <property type="evidence" value="ECO:0007669"/>
    <property type="project" value="TreeGrafter"/>
</dbReference>
<gene>
    <name evidence="7" type="ORF">SAMN03159428_04893</name>
    <name evidence="6" type="ORF">SAMN03159514_04880</name>
</gene>